<evidence type="ECO:0008006" key="3">
    <source>
        <dbReference type="Google" id="ProtNLM"/>
    </source>
</evidence>
<dbReference type="OrthoDB" id="9798158at2"/>
<dbReference type="InterPro" id="IPR038573">
    <property type="entry name" value="BrnT_sf"/>
</dbReference>
<evidence type="ECO:0000313" key="1">
    <source>
        <dbReference type="EMBL" id="ACI99107.1"/>
    </source>
</evidence>
<dbReference type="STRING" id="414684.RC1_1709"/>
<dbReference type="Proteomes" id="UP000001591">
    <property type="component" value="Chromosome"/>
</dbReference>
<reference evidence="1 2" key="1">
    <citation type="journal article" date="2010" name="BMC Genomics">
        <title>Metabolic flexibility revealed in the genome of the cyst-forming alpha-1 proteobacterium Rhodospirillum centenum.</title>
        <authorList>
            <person name="Lu Y.K."/>
            <person name="Marden J."/>
            <person name="Han M."/>
            <person name="Swingley W.D."/>
            <person name="Mastrian S.D."/>
            <person name="Chowdhury S.R."/>
            <person name="Hao J."/>
            <person name="Helmy T."/>
            <person name="Kim S."/>
            <person name="Kurdoglu A.A."/>
            <person name="Matthies H.J."/>
            <person name="Rollo D."/>
            <person name="Stothard P."/>
            <person name="Blankenship R.E."/>
            <person name="Bauer C.E."/>
            <person name="Touchman J.W."/>
        </authorList>
    </citation>
    <scope>NUCLEOTIDE SEQUENCE [LARGE SCALE GENOMIC DNA]</scope>
    <source>
        <strain evidence="2">ATCC 51521 / SW</strain>
    </source>
</reference>
<gene>
    <name evidence="1" type="ordered locus">RC1_1709</name>
</gene>
<dbReference type="AlphaFoldDB" id="B6INL0"/>
<protein>
    <recommendedName>
        <fullName evidence="3">BrnT family toxin</fullName>
    </recommendedName>
</protein>
<accession>B6INL0</accession>
<sequence>MQYVWDRQKAEANRRKHGVCFGDAIPALEDPDRLERIDDRFAYGEERVQTIGAAAGGILFVVTTVNEEETCRILSARRATRDEKERYRAGDPDSW</sequence>
<evidence type="ECO:0000313" key="2">
    <source>
        <dbReference type="Proteomes" id="UP000001591"/>
    </source>
</evidence>
<name>B6INL0_RHOCS</name>
<dbReference type="eggNOG" id="COG2929">
    <property type="taxonomic scope" value="Bacteria"/>
</dbReference>
<dbReference type="KEGG" id="rce:RC1_1709"/>
<dbReference type="Pfam" id="PF04365">
    <property type="entry name" value="BrnT_toxin"/>
    <property type="match status" value="1"/>
</dbReference>
<dbReference type="InterPro" id="IPR007460">
    <property type="entry name" value="BrnT_toxin"/>
</dbReference>
<dbReference type="RefSeq" id="WP_012566892.1">
    <property type="nucleotide sequence ID" value="NC_011420.2"/>
</dbReference>
<dbReference type="Gene3D" id="3.10.450.530">
    <property type="entry name" value="Ribonuclease toxin, BrnT, of type II toxin-antitoxin system"/>
    <property type="match status" value="1"/>
</dbReference>
<dbReference type="HOGENOM" id="CLU_149290_1_1_5"/>
<organism evidence="1 2">
    <name type="scientific">Rhodospirillum centenum (strain ATCC 51521 / SW)</name>
    <dbReference type="NCBI Taxonomy" id="414684"/>
    <lineage>
        <taxon>Bacteria</taxon>
        <taxon>Pseudomonadati</taxon>
        <taxon>Pseudomonadota</taxon>
        <taxon>Alphaproteobacteria</taxon>
        <taxon>Rhodospirillales</taxon>
        <taxon>Rhodospirillaceae</taxon>
        <taxon>Rhodospirillum</taxon>
    </lineage>
</organism>
<keyword evidence="2" id="KW-1185">Reference proteome</keyword>
<proteinExistence type="predicted"/>
<dbReference type="EMBL" id="CP000613">
    <property type="protein sequence ID" value="ACI99107.1"/>
    <property type="molecule type" value="Genomic_DNA"/>
</dbReference>